<gene>
    <name evidence="1" type="ORF">GCM10022394_35290</name>
</gene>
<evidence type="ECO:0000313" key="1">
    <source>
        <dbReference type="EMBL" id="GAA3551960.1"/>
    </source>
</evidence>
<keyword evidence="2" id="KW-1185">Reference proteome</keyword>
<reference evidence="2" key="1">
    <citation type="journal article" date="2019" name="Int. J. Syst. Evol. Microbiol.">
        <title>The Global Catalogue of Microorganisms (GCM) 10K type strain sequencing project: providing services to taxonomists for standard genome sequencing and annotation.</title>
        <authorList>
            <consortium name="The Broad Institute Genomics Platform"/>
            <consortium name="The Broad Institute Genome Sequencing Center for Infectious Disease"/>
            <person name="Wu L."/>
            <person name="Ma J."/>
        </authorList>
    </citation>
    <scope>NUCLEOTIDE SEQUENCE [LARGE SCALE GENOMIC DNA]</scope>
    <source>
        <strain evidence="2">JCM 17110</strain>
    </source>
</reference>
<dbReference type="Proteomes" id="UP001500795">
    <property type="component" value="Unassembled WGS sequence"/>
</dbReference>
<proteinExistence type="predicted"/>
<comment type="caution">
    <text evidence="1">The sequence shown here is derived from an EMBL/GenBank/DDBJ whole genome shotgun (WGS) entry which is preliminary data.</text>
</comment>
<evidence type="ECO:0000313" key="2">
    <source>
        <dbReference type="Proteomes" id="UP001500795"/>
    </source>
</evidence>
<protein>
    <submittedName>
        <fullName evidence="1">Uncharacterized protein</fullName>
    </submittedName>
</protein>
<dbReference type="EMBL" id="BAABCX010000009">
    <property type="protein sequence ID" value="GAA3551960.1"/>
    <property type="molecule type" value="Genomic_DNA"/>
</dbReference>
<dbReference type="InterPro" id="IPR011250">
    <property type="entry name" value="OMP/PagP_B-barrel"/>
</dbReference>
<dbReference type="PANTHER" id="PTHR36920">
    <property type="match status" value="1"/>
</dbReference>
<accession>A0ABP6WKE6</accession>
<dbReference type="InterPro" id="IPR005618">
    <property type="entry name" value="OMPW"/>
</dbReference>
<dbReference type="SUPFAM" id="SSF56925">
    <property type="entry name" value="OMPA-like"/>
    <property type="match status" value="1"/>
</dbReference>
<organism evidence="1 2">
    <name type="scientific">Zobellella aerophila</name>
    <dbReference type="NCBI Taxonomy" id="870480"/>
    <lineage>
        <taxon>Bacteria</taxon>
        <taxon>Pseudomonadati</taxon>
        <taxon>Pseudomonadota</taxon>
        <taxon>Gammaproteobacteria</taxon>
        <taxon>Aeromonadales</taxon>
        <taxon>Aeromonadaceae</taxon>
        <taxon>Zobellella</taxon>
    </lineage>
</organism>
<dbReference type="Pfam" id="PF03922">
    <property type="entry name" value="OmpW"/>
    <property type="match status" value="1"/>
</dbReference>
<sequence length="65" mass="7484">MGEVAKIQHLPPTLMRQYYFGNAQSQLRPYIGAGINYTTFFDEEGRGALSNTDVELDDSWGWWLK</sequence>
<name>A0ABP6WKE6_9GAMM</name>
<dbReference type="PANTHER" id="PTHR36920:SF1">
    <property type="entry name" value="OUTER MEMBRANE PROTEIN W"/>
    <property type="match status" value="1"/>
</dbReference>
<dbReference type="Gene3D" id="2.40.160.20">
    <property type="match status" value="1"/>
</dbReference>